<accession>A0ABQ6CES1</accession>
<evidence type="ECO:0000313" key="3">
    <source>
        <dbReference type="Proteomes" id="UP001156882"/>
    </source>
</evidence>
<proteinExistence type="predicted"/>
<sequence length="284" mass="32415">MSQQAMTLKETKGTSVSIHTPDEGTMDPLAVSKWSLPMVAAWIIWRKPEAVRAAWPKYLREGNDGNHDFFFPTSNARVSLFDVLEGPAKSSRRDALMQGAAAQRELWRHLDNNELTAVGIPAGENESRAIRKLDDSSEWTEGDDPLFYFDREGWPVDAIGRQFDNQPRYTQVRLQRDDVLRIWKAIGHSPTSSKETTTQQSSLKKRGPKEITINAQKLLSMVDEAQKHWLKNPKLSKTLIARFMAQSRINNKEFREPTLRKFLSGNYKPAKREGITQPVRPKAE</sequence>
<feature type="region of interest" description="Disordered" evidence="1">
    <location>
        <begin position="189"/>
        <end position="209"/>
    </location>
</feature>
<comment type="caution">
    <text evidence="2">The sequence shown here is derived from an EMBL/GenBank/DDBJ whole genome shotgun (WGS) entry which is preliminary data.</text>
</comment>
<organism evidence="2 3">
    <name type="scientific">Labrys miyagiensis</name>
    <dbReference type="NCBI Taxonomy" id="346912"/>
    <lineage>
        <taxon>Bacteria</taxon>
        <taxon>Pseudomonadati</taxon>
        <taxon>Pseudomonadota</taxon>
        <taxon>Alphaproteobacteria</taxon>
        <taxon>Hyphomicrobiales</taxon>
        <taxon>Xanthobacteraceae</taxon>
        <taxon>Labrys</taxon>
    </lineage>
</organism>
<feature type="region of interest" description="Disordered" evidence="1">
    <location>
        <begin position="265"/>
        <end position="284"/>
    </location>
</feature>
<dbReference type="Proteomes" id="UP001156882">
    <property type="component" value="Unassembled WGS sequence"/>
</dbReference>
<dbReference type="RefSeq" id="WP_284311635.1">
    <property type="nucleotide sequence ID" value="NZ_BSPC01000015.1"/>
</dbReference>
<name>A0ABQ6CES1_9HYPH</name>
<feature type="compositionally biased region" description="Low complexity" evidence="1">
    <location>
        <begin position="191"/>
        <end position="202"/>
    </location>
</feature>
<feature type="region of interest" description="Disordered" evidence="1">
    <location>
        <begin position="1"/>
        <end position="22"/>
    </location>
</feature>
<reference evidence="3" key="1">
    <citation type="journal article" date="2019" name="Int. J. Syst. Evol. Microbiol.">
        <title>The Global Catalogue of Microorganisms (GCM) 10K type strain sequencing project: providing services to taxonomists for standard genome sequencing and annotation.</title>
        <authorList>
            <consortium name="The Broad Institute Genomics Platform"/>
            <consortium name="The Broad Institute Genome Sequencing Center for Infectious Disease"/>
            <person name="Wu L."/>
            <person name="Ma J."/>
        </authorList>
    </citation>
    <scope>NUCLEOTIDE SEQUENCE [LARGE SCALE GENOMIC DNA]</scope>
    <source>
        <strain evidence="3">NBRC 101365</strain>
    </source>
</reference>
<evidence type="ECO:0000256" key="1">
    <source>
        <dbReference type="SAM" id="MobiDB-lite"/>
    </source>
</evidence>
<gene>
    <name evidence="2" type="ORF">GCM10007874_17800</name>
</gene>
<protein>
    <submittedName>
        <fullName evidence="2">Uncharacterized protein</fullName>
    </submittedName>
</protein>
<evidence type="ECO:0000313" key="2">
    <source>
        <dbReference type="EMBL" id="GLS18763.1"/>
    </source>
</evidence>
<dbReference type="EMBL" id="BSPC01000015">
    <property type="protein sequence ID" value="GLS18763.1"/>
    <property type="molecule type" value="Genomic_DNA"/>
</dbReference>
<keyword evidence="3" id="KW-1185">Reference proteome</keyword>